<accession>A0AAE8SFE9</accession>
<comment type="caution">
    <text evidence="1">The sequence shown here is derived from an EMBL/GenBank/DDBJ whole genome shotgun (WGS) entry which is preliminary data.</text>
</comment>
<organism evidence="1 2">
    <name type="scientific">Fusarium torulosum</name>
    <dbReference type="NCBI Taxonomy" id="33205"/>
    <lineage>
        <taxon>Eukaryota</taxon>
        <taxon>Fungi</taxon>
        <taxon>Dikarya</taxon>
        <taxon>Ascomycota</taxon>
        <taxon>Pezizomycotina</taxon>
        <taxon>Sordariomycetes</taxon>
        <taxon>Hypocreomycetidae</taxon>
        <taxon>Hypocreales</taxon>
        <taxon>Nectriaceae</taxon>
        <taxon>Fusarium</taxon>
    </lineage>
</organism>
<dbReference type="AlphaFoldDB" id="A0AAE8SFE9"/>
<evidence type="ECO:0000313" key="2">
    <source>
        <dbReference type="Proteomes" id="UP001187734"/>
    </source>
</evidence>
<proteinExistence type="predicted"/>
<keyword evidence="2" id="KW-1185">Reference proteome</keyword>
<dbReference type="Proteomes" id="UP001187734">
    <property type="component" value="Unassembled WGS sequence"/>
</dbReference>
<protein>
    <recommendedName>
        <fullName evidence="3">F-box domain-containing protein</fullName>
    </recommendedName>
</protein>
<evidence type="ECO:0000313" key="1">
    <source>
        <dbReference type="EMBL" id="SPJ73860.1"/>
    </source>
</evidence>
<sequence>MDVFEKLPPELLAPILSNLLDLKSLYNIVKASPHVFHFLNSPSGAAVIDSLLDLWGRVIEDKDLFIRVVDGGEGNMKRREFGTLPWVPLILRLIALVRHCSATNQPANNLESLISKFLEPTTINRSDMHQHDLRFPTDNTPRIRLKDVTGGPKSYSPRKMLFLTRKILVLSEECFQFFHRRIRTFKPQHLTDKAFELKPLPWNFRPDGKPWGESYELNAGVDEPSWWEMQGLTFGFCNLQLRYELSNAIHEGRLDWPASDAAAIRDLGSADMCLPELGVWTILNSWESVWAAVLYVRDLEGVPDECCCVGDTDGENKDRLFKDTGFKPLEGGQLQLPQPKHETSDFKWPTKISHQPPLSMWDNVFAFGCGLALAINGGSFAEADFCSESTSELTEGLLFRPFRRLGFGIWDPTRLHKMQMVDNIMRSDDPEVGMKHNVLEDWQENLVFTWMSLLSPEEKEELQAYQEGLRLKRQENSVELSRAVSE</sequence>
<reference evidence="1" key="1">
    <citation type="submission" date="2018-03" db="EMBL/GenBank/DDBJ databases">
        <authorList>
            <person name="Guldener U."/>
        </authorList>
    </citation>
    <scope>NUCLEOTIDE SEQUENCE</scope>
</reference>
<gene>
    <name evidence="1" type="ORF">FTOL_03590</name>
</gene>
<evidence type="ECO:0008006" key="3">
    <source>
        <dbReference type="Google" id="ProtNLM"/>
    </source>
</evidence>
<dbReference type="EMBL" id="ONZP01000107">
    <property type="protein sequence ID" value="SPJ73860.1"/>
    <property type="molecule type" value="Genomic_DNA"/>
</dbReference>
<name>A0AAE8SFE9_9HYPO</name>